<dbReference type="CDD" id="cd00303">
    <property type="entry name" value="retropepsin_like"/>
    <property type="match status" value="1"/>
</dbReference>
<organism evidence="2 3">
    <name type="scientific">Arachis duranensis</name>
    <name type="common">Wild peanut</name>
    <dbReference type="NCBI Taxonomy" id="130453"/>
    <lineage>
        <taxon>Eukaryota</taxon>
        <taxon>Viridiplantae</taxon>
        <taxon>Streptophyta</taxon>
        <taxon>Embryophyta</taxon>
        <taxon>Tracheophyta</taxon>
        <taxon>Spermatophyta</taxon>
        <taxon>Magnoliopsida</taxon>
        <taxon>eudicotyledons</taxon>
        <taxon>Gunneridae</taxon>
        <taxon>Pentapetalae</taxon>
        <taxon>rosids</taxon>
        <taxon>fabids</taxon>
        <taxon>Fabales</taxon>
        <taxon>Fabaceae</taxon>
        <taxon>Papilionoideae</taxon>
        <taxon>50 kb inversion clade</taxon>
        <taxon>dalbergioids sensu lato</taxon>
        <taxon>Dalbergieae</taxon>
        <taxon>Pterocarpus clade</taxon>
        <taxon>Arachis</taxon>
    </lineage>
</organism>
<dbReference type="PANTHER" id="PTHR33067:SF39">
    <property type="entry name" value="TRANSCRIPTION FACTOR INTERACTOR AND REGULATOR CCHC(ZN) FAMILY"/>
    <property type="match status" value="1"/>
</dbReference>
<keyword evidence="2" id="KW-1185">Reference proteome</keyword>
<feature type="compositionally biased region" description="Basic and acidic residues" evidence="1">
    <location>
        <begin position="277"/>
        <end position="298"/>
    </location>
</feature>
<dbReference type="RefSeq" id="XP_015936749.1">
    <property type="nucleotide sequence ID" value="XM_016081263.1"/>
</dbReference>
<accession>A0A6P4B5T9</accession>
<dbReference type="Proteomes" id="UP000515211">
    <property type="component" value="Chromosome 8"/>
</dbReference>
<feature type="region of interest" description="Disordered" evidence="1">
    <location>
        <begin position="1"/>
        <end position="27"/>
    </location>
</feature>
<dbReference type="KEGG" id="adu:107462637"/>
<protein>
    <submittedName>
        <fullName evidence="3">Uncharacterized protein LOC107462637</fullName>
    </submittedName>
</protein>
<feature type="region of interest" description="Disordered" evidence="1">
    <location>
        <begin position="270"/>
        <end position="298"/>
    </location>
</feature>
<proteinExistence type="predicted"/>
<feature type="region of interest" description="Disordered" evidence="1">
    <location>
        <begin position="226"/>
        <end position="254"/>
    </location>
</feature>
<dbReference type="AlphaFoldDB" id="A0A6P4B5T9"/>
<reference evidence="3" key="2">
    <citation type="submission" date="2025-08" db="UniProtKB">
        <authorList>
            <consortium name="RefSeq"/>
        </authorList>
    </citation>
    <scope>IDENTIFICATION</scope>
    <source>
        <tissue evidence="3">Whole plant</tissue>
    </source>
</reference>
<dbReference type="InterPro" id="IPR021109">
    <property type="entry name" value="Peptidase_aspartic_dom_sf"/>
</dbReference>
<dbReference type="PANTHER" id="PTHR33067">
    <property type="entry name" value="RNA-DIRECTED DNA POLYMERASE-RELATED"/>
    <property type="match status" value="1"/>
</dbReference>
<sequence>MERNQVAAVNTQPPAQEGVNSEEGGDWEQANYVRNSSREPYDPYSKTYNPALQQMCSYIKCLKELLIKKSTLKGGQTVVMNKESSALIQKDLPTKKKDPGSFHIPCAIGDTMIDRGFCDLGTSINIMPLSLMRKLQINELKFTNITLQLADKTQKQALGVVKNVLVKVGRYFLPTNFVVLEMEESYLHPIILGRPLLATARALIDVEQGELILRIHDEQLTFHVFKPSHESEQENKDLKEDHKEVILKETSSESQAELLKISLEEKQEAQVIQQSKKPKEELKPQESRVKRDNQQGPS</sequence>
<name>A0A6P4B5T9_ARADU</name>
<reference evidence="2" key="1">
    <citation type="journal article" date="2016" name="Nat. Genet.">
        <title>The genome sequences of Arachis duranensis and Arachis ipaensis, the diploid ancestors of cultivated peanut.</title>
        <authorList>
            <person name="Bertioli D.J."/>
            <person name="Cannon S.B."/>
            <person name="Froenicke L."/>
            <person name="Huang G."/>
            <person name="Farmer A.D."/>
            <person name="Cannon E.K."/>
            <person name="Liu X."/>
            <person name="Gao D."/>
            <person name="Clevenger J."/>
            <person name="Dash S."/>
            <person name="Ren L."/>
            <person name="Moretzsohn M.C."/>
            <person name="Shirasawa K."/>
            <person name="Huang W."/>
            <person name="Vidigal B."/>
            <person name="Abernathy B."/>
            <person name="Chu Y."/>
            <person name="Niederhuth C.E."/>
            <person name="Umale P."/>
            <person name="Araujo A.C."/>
            <person name="Kozik A."/>
            <person name="Kim K.D."/>
            <person name="Burow M.D."/>
            <person name="Varshney R.K."/>
            <person name="Wang X."/>
            <person name="Zhang X."/>
            <person name="Barkley N."/>
            <person name="Guimaraes P.M."/>
            <person name="Isobe S."/>
            <person name="Guo B."/>
            <person name="Liao B."/>
            <person name="Stalker H.T."/>
            <person name="Schmitz R.J."/>
            <person name="Scheffler B.E."/>
            <person name="Leal-Bertioli S.C."/>
            <person name="Xun X."/>
            <person name="Jackson S.A."/>
            <person name="Michelmore R."/>
            <person name="Ozias-Akins P."/>
        </authorList>
    </citation>
    <scope>NUCLEOTIDE SEQUENCE [LARGE SCALE GENOMIC DNA]</scope>
    <source>
        <strain evidence="2">cv. V14167</strain>
    </source>
</reference>
<feature type="compositionally biased region" description="Basic and acidic residues" evidence="1">
    <location>
        <begin position="227"/>
        <end position="251"/>
    </location>
</feature>
<evidence type="ECO:0000313" key="3">
    <source>
        <dbReference type="RefSeq" id="XP_015936749.1"/>
    </source>
</evidence>
<dbReference type="Gene3D" id="2.40.70.10">
    <property type="entry name" value="Acid Proteases"/>
    <property type="match status" value="1"/>
</dbReference>
<gene>
    <name evidence="3" type="primary">LOC107462637</name>
</gene>
<evidence type="ECO:0000256" key="1">
    <source>
        <dbReference type="SAM" id="MobiDB-lite"/>
    </source>
</evidence>
<dbReference type="GeneID" id="107462637"/>
<evidence type="ECO:0000313" key="2">
    <source>
        <dbReference type="Proteomes" id="UP000515211"/>
    </source>
</evidence>